<reference evidence="5" key="1">
    <citation type="submission" date="2023-08" db="EMBL/GenBank/DDBJ databases">
        <title>Black Yeasts Isolated from many extreme environments.</title>
        <authorList>
            <person name="Coleine C."/>
            <person name="Stajich J.E."/>
            <person name="Selbmann L."/>
        </authorList>
    </citation>
    <scope>NUCLEOTIDE SEQUENCE</scope>
    <source>
        <strain evidence="5">CCFEE 5401</strain>
    </source>
</reference>
<dbReference type="PRINTS" id="PR00080">
    <property type="entry name" value="SDRFAMILY"/>
</dbReference>
<evidence type="ECO:0000256" key="2">
    <source>
        <dbReference type="ARBA" id="ARBA00023002"/>
    </source>
</evidence>
<sequence length="283" mass="30472">MTDSKAILLSGGARGIGRCMARHFLQRGHKVFILDIDEDELKHTAEKHLAKYKGKVSYRVCDLTDTNAIRSSVKQAAEFFGGHIDVVINNGGIATPNWKNGATMEDPATLDQFQLYLDTNLRAPFAVVQAAIPFMKIAGGASSGKETRQNYLDAKTERGIKGAGPCIINISSFRAQMSDANQEGYAASKAGNNGLTHSIAVSASQWGIRVNSVSPGRIKATYESKEGDESGKGLEFDDKDYEQHSTNRAGKPEDIAEAVEYLINAGFVTGQDITVDGGAVIQK</sequence>
<protein>
    <submittedName>
        <fullName evidence="5">Uncharacterized protein</fullName>
    </submittedName>
</protein>
<dbReference type="PANTHER" id="PTHR24321:SF8">
    <property type="entry name" value="ESTRADIOL 17-BETA-DEHYDROGENASE 8-RELATED"/>
    <property type="match status" value="1"/>
</dbReference>
<dbReference type="GO" id="GO:0016491">
    <property type="term" value="F:oxidoreductase activity"/>
    <property type="evidence" value="ECO:0007669"/>
    <property type="project" value="UniProtKB-KW"/>
</dbReference>
<feature type="region of interest" description="Disordered" evidence="4">
    <location>
        <begin position="223"/>
        <end position="249"/>
    </location>
</feature>
<evidence type="ECO:0000313" key="5">
    <source>
        <dbReference type="EMBL" id="KAK5112266.1"/>
    </source>
</evidence>
<dbReference type="InterPro" id="IPR002347">
    <property type="entry name" value="SDR_fam"/>
</dbReference>
<proteinExistence type="inferred from homology"/>
<dbReference type="Proteomes" id="UP001310890">
    <property type="component" value="Unassembled WGS sequence"/>
</dbReference>
<accession>A0AAN7TER1</accession>
<dbReference type="InterPro" id="IPR036291">
    <property type="entry name" value="NAD(P)-bd_dom_sf"/>
</dbReference>
<dbReference type="Gene3D" id="3.40.50.720">
    <property type="entry name" value="NAD(P)-binding Rossmann-like Domain"/>
    <property type="match status" value="1"/>
</dbReference>
<gene>
    <name evidence="5" type="ORF">LTR62_004427</name>
</gene>
<dbReference type="Pfam" id="PF13561">
    <property type="entry name" value="adh_short_C2"/>
    <property type="match status" value="1"/>
</dbReference>
<dbReference type="Pfam" id="PF00106">
    <property type="entry name" value="adh_short"/>
    <property type="match status" value="1"/>
</dbReference>
<evidence type="ECO:0000313" key="6">
    <source>
        <dbReference type="Proteomes" id="UP001310890"/>
    </source>
</evidence>
<dbReference type="PRINTS" id="PR00081">
    <property type="entry name" value="GDHRDH"/>
</dbReference>
<organism evidence="5 6">
    <name type="scientific">Meristemomyces frigidus</name>
    <dbReference type="NCBI Taxonomy" id="1508187"/>
    <lineage>
        <taxon>Eukaryota</taxon>
        <taxon>Fungi</taxon>
        <taxon>Dikarya</taxon>
        <taxon>Ascomycota</taxon>
        <taxon>Pezizomycotina</taxon>
        <taxon>Dothideomycetes</taxon>
        <taxon>Dothideomycetidae</taxon>
        <taxon>Mycosphaerellales</taxon>
        <taxon>Teratosphaeriaceae</taxon>
        <taxon>Meristemomyces</taxon>
    </lineage>
</organism>
<comment type="caution">
    <text evidence="5">The sequence shown here is derived from an EMBL/GenBank/DDBJ whole genome shotgun (WGS) entry which is preliminary data.</text>
</comment>
<dbReference type="PANTHER" id="PTHR24321">
    <property type="entry name" value="DEHYDROGENASES, SHORT CHAIN"/>
    <property type="match status" value="1"/>
</dbReference>
<name>A0AAN7TER1_9PEZI</name>
<evidence type="ECO:0000256" key="4">
    <source>
        <dbReference type="SAM" id="MobiDB-lite"/>
    </source>
</evidence>
<keyword evidence="2" id="KW-0560">Oxidoreductase</keyword>
<evidence type="ECO:0000256" key="3">
    <source>
        <dbReference type="RuleBase" id="RU000363"/>
    </source>
</evidence>
<dbReference type="CDD" id="cd05233">
    <property type="entry name" value="SDR_c"/>
    <property type="match status" value="1"/>
</dbReference>
<dbReference type="SUPFAM" id="SSF51735">
    <property type="entry name" value="NAD(P)-binding Rossmann-fold domains"/>
    <property type="match status" value="1"/>
</dbReference>
<dbReference type="EMBL" id="JAVRRL010000032">
    <property type="protein sequence ID" value="KAK5112266.1"/>
    <property type="molecule type" value="Genomic_DNA"/>
</dbReference>
<comment type="similarity">
    <text evidence="1 3">Belongs to the short-chain dehydrogenases/reductases (SDR) family.</text>
</comment>
<dbReference type="AlphaFoldDB" id="A0AAN7TER1"/>
<evidence type="ECO:0000256" key="1">
    <source>
        <dbReference type="ARBA" id="ARBA00006484"/>
    </source>
</evidence>